<dbReference type="InterPro" id="IPR032770">
    <property type="entry name" value="DUF4537"/>
</dbReference>
<dbReference type="CDD" id="cd00198">
    <property type="entry name" value="vWFA"/>
    <property type="match status" value="1"/>
</dbReference>
<accession>A0A9J7LE97</accession>
<feature type="compositionally biased region" description="Basic and acidic residues" evidence="1">
    <location>
        <begin position="1454"/>
        <end position="1481"/>
    </location>
</feature>
<dbReference type="PANTHER" id="PTHR46785:SF1">
    <property type="entry name" value="VON WILLEBRAND FACTOR A DOMAIN-CONTAINING PROTEIN 3B"/>
    <property type="match status" value="1"/>
</dbReference>
<dbReference type="SMART" id="SM00327">
    <property type="entry name" value="VWA"/>
    <property type="match status" value="1"/>
</dbReference>
<evidence type="ECO:0000256" key="1">
    <source>
        <dbReference type="SAM" id="MobiDB-lite"/>
    </source>
</evidence>
<feature type="compositionally biased region" description="Polar residues" evidence="1">
    <location>
        <begin position="1361"/>
        <end position="1372"/>
    </location>
</feature>
<dbReference type="Pfam" id="PF15057">
    <property type="entry name" value="DUF4537"/>
    <property type="match status" value="3"/>
</dbReference>
<dbReference type="OrthoDB" id="10021393at2759"/>
<dbReference type="OMA" id="VIMDWWY"/>
<dbReference type="RefSeq" id="XP_035681217.1">
    <property type="nucleotide sequence ID" value="XM_035825324.1"/>
</dbReference>
<dbReference type="PROSITE" id="PS50234">
    <property type="entry name" value="VWFA"/>
    <property type="match status" value="1"/>
</dbReference>
<reference evidence="3" key="1">
    <citation type="journal article" date="2020" name="Nat. Ecol. Evol.">
        <title>Deeply conserved synteny resolves early events in vertebrate evolution.</title>
        <authorList>
            <person name="Simakov O."/>
            <person name="Marletaz F."/>
            <person name="Yue J.X."/>
            <person name="O'Connell B."/>
            <person name="Jenkins J."/>
            <person name="Brandt A."/>
            <person name="Calef R."/>
            <person name="Tung C.H."/>
            <person name="Huang T.K."/>
            <person name="Schmutz J."/>
            <person name="Satoh N."/>
            <person name="Yu J.K."/>
            <person name="Putnam N.H."/>
            <person name="Green R.E."/>
            <person name="Rokhsar D.S."/>
        </authorList>
    </citation>
    <scope>NUCLEOTIDE SEQUENCE [LARGE SCALE GENOMIC DNA]</scope>
    <source>
        <strain evidence="3">S238N-H82</strain>
    </source>
</reference>
<dbReference type="PANTHER" id="PTHR46785">
    <property type="entry name" value="VON WILLEBRAND FACTOR A DOMAIN-CONTAINING PROTEIN 3B"/>
    <property type="match status" value="1"/>
</dbReference>
<evidence type="ECO:0000259" key="2">
    <source>
        <dbReference type="PROSITE" id="PS50234"/>
    </source>
</evidence>
<dbReference type="GeneID" id="118419057"/>
<dbReference type="Gene3D" id="3.40.50.410">
    <property type="entry name" value="von Willebrand factor, type A domain"/>
    <property type="match status" value="1"/>
</dbReference>
<feature type="compositionally biased region" description="Basic residues" evidence="1">
    <location>
        <begin position="809"/>
        <end position="822"/>
    </location>
</feature>
<feature type="region of interest" description="Disordered" evidence="1">
    <location>
        <begin position="1281"/>
        <end position="1513"/>
    </location>
</feature>
<dbReference type="InterPro" id="IPR002035">
    <property type="entry name" value="VWF_A"/>
</dbReference>
<evidence type="ECO:0000313" key="4">
    <source>
        <dbReference type="RefSeq" id="XP_035681217.1"/>
    </source>
</evidence>
<feature type="compositionally biased region" description="Acidic residues" evidence="1">
    <location>
        <begin position="1443"/>
        <end position="1453"/>
    </location>
</feature>
<evidence type="ECO:0000313" key="3">
    <source>
        <dbReference type="Proteomes" id="UP000001554"/>
    </source>
</evidence>
<proteinExistence type="predicted"/>
<feature type="compositionally biased region" description="Basic and acidic residues" evidence="1">
    <location>
        <begin position="1488"/>
        <end position="1505"/>
    </location>
</feature>
<gene>
    <name evidence="4" type="primary">LOC118419057</name>
</gene>
<dbReference type="KEGG" id="bfo:118419057"/>
<dbReference type="InterPro" id="IPR036465">
    <property type="entry name" value="vWFA_dom_sf"/>
</dbReference>
<name>A0A9J7LE97_BRAFL</name>
<feature type="compositionally biased region" description="Basic and acidic residues" evidence="1">
    <location>
        <begin position="1373"/>
        <end position="1397"/>
    </location>
</feature>
<feature type="region of interest" description="Disordered" evidence="1">
    <location>
        <begin position="1067"/>
        <end position="1129"/>
    </location>
</feature>
<dbReference type="Gene3D" id="2.30.30.140">
    <property type="match status" value="1"/>
</dbReference>
<feature type="compositionally biased region" description="Low complexity" evidence="1">
    <location>
        <begin position="782"/>
        <end position="808"/>
    </location>
</feature>
<feature type="region of interest" description="Disordered" evidence="1">
    <location>
        <begin position="730"/>
        <end position="836"/>
    </location>
</feature>
<feature type="domain" description="VWFA" evidence="2">
    <location>
        <begin position="529"/>
        <end position="705"/>
    </location>
</feature>
<dbReference type="Proteomes" id="UP000001554">
    <property type="component" value="Chromosome 7"/>
</dbReference>
<feature type="compositionally biased region" description="Low complexity" evidence="1">
    <location>
        <begin position="1398"/>
        <end position="1416"/>
    </location>
</feature>
<feature type="compositionally biased region" description="Low complexity" evidence="1">
    <location>
        <begin position="740"/>
        <end position="757"/>
    </location>
</feature>
<reference evidence="4" key="2">
    <citation type="submission" date="2025-08" db="UniProtKB">
        <authorList>
            <consortium name="RefSeq"/>
        </authorList>
    </citation>
    <scope>IDENTIFICATION</scope>
    <source>
        <strain evidence="4">S238N-H82</strain>
        <tissue evidence="4">Testes</tissue>
    </source>
</reference>
<sequence length="1803" mass="204951">MATTLDPVKIQAWREDPKFDLKHRDQPPRLDLYDFKTTVDMKVAIPTPPKSTWELDVTPAISTQKWLTMYGLKKNKLTMGQILPAIGFKHSDDYDYSLKKPVSSRYGEGLFQRFPRKDGKTFNVTVGKDKLKQIESRLMQAITLYKRRLEWLTSESRRTFGVIEEHCVVLVLDIKTMDPAEFEICRDIIRRVVNEQIANVAKFNLIRAQEDLSVWQPGGAIPYSAESRLSALTWLEQIDRMAGRSKTSTVESVIRAMNDPNAEAVYLFYEGDLSNDTQHLLRQKLVGHRYPLHIVSFNATSEHTTRFLRDLTKLTGGRFHAFTLREGRTPIGGVPPGAGVRPEVIELFEELEEARNTLAEVQVLIQEAPDPKTQMAEAYRRGKERVEARKNKGNATVKPRPKVKSEQYMGSKEWLENYGIDARRMDFYDVISGCCFKHSDGVVELKKKPGDPHSQTDADTKNKLINAKYCDRFAHTNWKDGSVVHVHVTPEFHRHYEQRVSTVVQQVQRRIDWLREGSRELFGTVIEEQVYLLIDTSESMRDRLPFVKEKLFQLMQEQLRHKAKFNIVKFDTRAIPWRDRLADVNEQNLENAWQWVKGLTAGGTTNTLAAIRLALADHNTHAIYLLTDGRPDQLPKTILAQVQLHPQVPIHTISFNCDDIEANRFLAQMSHDTNGRYHYYSTDGRDPEGPEPFESEDIQLLKQEIERANSDLAKVAQLRDECAMLDWKNSGSKAIRNQRPDSASTSSSKSHSRSSSGPTPPSTHRPSSAPSHRRPMTALGFSHTTPSHTPRSTPRPRTANGYRSPAHAAHSHARHTPRRPRSRTSDLHKKPLFAGQTKTSLLRSMSAMSMTPRGFSTSGNTWMLPETKELFERQWVKYKESLDEADRILDKRKKKRKAIIPSHPLDMSSKKWLKKHGLVAKKLTIMDALAPTAIPHKAKYVPILDKHVVSKVFDESLPIAHASSSGKLRLVNPQAVDLVGYEERLQKAVDSYKKRLDMIVWRNLSQEERDQFDSEEAVSFLENRHAMMQALDRLGWPLPQQDILLLEDEIARGQKYLRQSTDLRKAAEKLHQSTEEEDDDDDTASETSGVEAGDETERSRTEFEGLGSVLEGSGGSAEKSTPGSGKHRVKKVLDKLKGHKVIARKEEDGFYYPGIVVKCPNSRHAIVDYHGNGRQLTPTRFVIPMGGARACPELRVGDFVLVKTTSEEDLECWVPGIVQMTPRRREAQLKFYTILQFDKKRVTSLRKGIMKIPKSRYVFACRYIKDAQQINYEIPSVDIVQRQATPDKAEDGERRPKSGRRGRHANNEDSGHVETSSSEMSGEEEEKGDSEKTGSSYSDTESETTKTSRSTVHSRERLSDLGTSPSPHTTPHVSDEKIEEILSHQKTLEDLQRKLQEQQEQQLEQQKAIQQELQKLSEAVKNKPEPDPEPEPEAVDHKPPTEGDLENIEEENDQERVREWLKKGEKEGEEKEKDSSQKSEGKEEETEEKSKTKEPSEKEETKVSMHMDPQGNESVIITQGDRGLLFSRKPPEVVPEKAAVARHSLPKLGPGQEVLARWSDEGWYYRGTVKQALGDDSYYIEDSVGDMERIFREDIITDEDDANNIIQSGDPVIGLHPSYSFSYAPGVVLEVLPDLWTVVRYYDGAEAKVPREEVYKMATEKFEKDVAYILQCEDSWVGHAVVARDDNDGAYHLGTVKERVGNGRQYIVQWANETMQVQSSSCIFGAFTKRHALALGDRVLAVADPVALIYLPGWITGTNGQKLVVKFCNGTTSAHINPRQCFWLSQEYFDIAVSFWKTKQGAK</sequence>
<dbReference type="SUPFAM" id="SSF63748">
    <property type="entry name" value="Tudor/PWWP/MBT"/>
    <property type="match status" value="1"/>
</dbReference>
<keyword evidence="3" id="KW-1185">Reference proteome</keyword>
<feature type="compositionally biased region" description="Acidic residues" evidence="1">
    <location>
        <begin position="1075"/>
        <end position="1084"/>
    </location>
</feature>
<feature type="compositionally biased region" description="Low complexity" evidence="1">
    <location>
        <begin position="1333"/>
        <end position="1351"/>
    </location>
</feature>
<organism evidence="3 4">
    <name type="scientific">Branchiostoma floridae</name>
    <name type="common">Florida lancelet</name>
    <name type="synonym">Amphioxus</name>
    <dbReference type="NCBI Taxonomy" id="7739"/>
    <lineage>
        <taxon>Eukaryota</taxon>
        <taxon>Metazoa</taxon>
        <taxon>Chordata</taxon>
        <taxon>Cephalochordata</taxon>
        <taxon>Leptocardii</taxon>
        <taxon>Amphioxiformes</taxon>
        <taxon>Branchiostomatidae</taxon>
        <taxon>Branchiostoma</taxon>
    </lineage>
</organism>
<dbReference type="SUPFAM" id="SSF53300">
    <property type="entry name" value="vWA-like"/>
    <property type="match status" value="1"/>
</dbReference>
<protein>
    <submittedName>
        <fullName evidence="4">von Willebrand factor A domain-containing protein 3B-like isoform X1</fullName>
    </submittedName>
</protein>
<feature type="compositionally biased region" description="Basic and acidic residues" evidence="1">
    <location>
        <begin position="1285"/>
        <end position="1296"/>
    </location>
</feature>
<dbReference type="Pfam" id="PF13768">
    <property type="entry name" value="VWA_3"/>
    <property type="match status" value="2"/>
</dbReference>